<dbReference type="SUPFAM" id="SSF52038">
    <property type="entry name" value="Barstar-related"/>
    <property type="match status" value="1"/>
</dbReference>
<sequence>MGAASPQAPAWLVYDGAPPEPDGGGTVPGSDGGPQSGCGALPGGGALSGGGALPGGVLMSGTRARTRAGLHEALAGALELPDWYGRNWDALADALADRLDAGPLTVVVADAADLLADEPSAQLGTLLDVLGAVAAGGHETLRVVLRDHPDRLSALCDRVAAVLGRRVGTPPSAG</sequence>
<dbReference type="RefSeq" id="WP_120569579.1">
    <property type="nucleotide sequence ID" value="NZ_CP024087.1"/>
</dbReference>
<proteinExistence type="inferred from homology"/>
<reference evidence="4 5" key="1">
    <citation type="submission" date="2017-10" db="EMBL/GenBank/DDBJ databases">
        <title>Integration of genomic and chemical information greatly accelerates assignment of the full stereostructure of myelolactone, a potent inhibitor of myeloma from a marine-derived Micromonospora.</title>
        <authorList>
            <person name="Kim M.C."/>
            <person name="Machado H."/>
            <person name="Jensen P.R."/>
            <person name="Fenical W."/>
        </authorList>
    </citation>
    <scope>NUCLEOTIDE SEQUENCE [LARGE SCALE GENOMIC DNA]</scope>
    <source>
        <strain evidence="4 5">CNY-010</strain>
    </source>
</reference>
<evidence type="ECO:0000256" key="1">
    <source>
        <dbReference type="ARBA" id="ARBA00006845"/>
    </source>
</evidence>
<evidence type="ECO:0000313" key="4">
    <source>
        <dbReference type="EMBL" id="AYF27233.1"/>
    </source>
</evidence>
<evidence type="ECO:0000256" key="2">
    <source>
        <dbReference type="SAM" id="MobiDB-lite"/>
    </source>
</evidence>
<dbReference type="Pfam" id="PF01337">
    <property type="entry name" value="Barstar"/>
    <property type="match status" value="1"/>
</dbReference>
<comment type="similarity">
    <text evidence="1">Belongs to the barstar family.</text>
</comment>
<evidence type="ECO:0000313" key="5">
    <source>
        <dbReference type="Proteomes" id="UP000267804"/>
    </source>
</evidence>
<protein>
    <submittedName>
        <fullName evidence="4">Barnase inhibitor</fullName>
    </submittedName>
</protein>
<feature type="region of interest" description="Disordered" evidence="2">
    <location>
        <begin position="1"/>
        <end position="43"/>
    </location>
</feature>
<dbReference type="EMBL" id="CP024087">
    <property type="protein sequence ID" value="AYF27233.1"/>
    <property type="molecule type" value="Genomic_DNA"/>
</dbReference>
<gene>
    <name evidence="4" type="ORF">CSH63_07295</name>
</gene>
<dbReference type="InterPro" id="IPR000468">
    <property type="entry name" value="Barstar"/>
</dbReference>
<evidence type="ECO:0000259" key="3">
    <source>
        <dbReference type="Pfam" id="PF01337"/>
    </source>
</evidence>
<name>A0A386WGS4_9ACTN</name>
<feature type="domain" description="Barstar (barnase inhibitor)" evidence="3">
    <location>
        <begin position="59"/>
        <end position="135"/>
    </location>
</feature>
<dbReference type="Gene3D" id="3.30.370.10">
    <property type="entry name" value="Barstar-like"/>
    <property type="match status" value="1"/>
</dbReference>
<feature type="compositionally biased region" description="Gly residues" evidence="2">
    <location>
        <begin position="22"/>
        <end position="43"/>
    </location>
</feature>
<organism evidence="4 5">
    <name type="scientific">Micromonospora tulbaghiae</name>
    <dbReference type="NCBI Taxonomy" id="479978"/>
    <lineage>
        <taxon>Bacteria</taxon>
        <taxon>Bacillati</taxon>
        <taxon>Actinomycetota</taxon>
        <taxon>Actinomycetes</taxon>
        <taxon>Micromonosporales</taxon>
        <taxon>Micromonosporaceae</taxon>
        <taxon>Micromonospora</taxon>
    </lineage>
</organism>
<dbReference type="InterPro" id="IPR035905">
    <property type="entry name" value="Barstar-like_sf"/>
</dbReference>
<accession>A0A386WGS4</accession>
<dbReference type="Proteomes" id="UP000267804">
    <property type="component" value="Chromosome"/>
</dbReference>
<dbReference type="KEGG" id="mtua:CSH63_07295"/>
<dbReference type="AlphaFoldDB" id="A0A386WGS4"/>